<dbReference type="Pfam" id="PF00535">
    <property type="entry name" value="Glycos_transf_2"/>
    <property type="match status" value="1"/>
</dbReference>
<dbReference type="Proteomes" id="UP000199377">
    <property type="component" value="Unassembled WGS sequence"/>
</dbReference>
<evidence type="ECO:0000256" key="5">
    <source>
        <dbReference type="ARBA" id="ARBA00023136"/>
    </source>
</evidence>
<protein>
    <recommendedName>
        <fullName evidence="6">Glycosyltransferase 2-like domain-containing protein</fullName>
    </recommendedName>
</protein>
<dbReference type="InterPro" id="IPR026461">
    <property type="entry name" value="Trfase_2_rSAM/seldom_assoc"/>
</dbReference>
<evidence type="ECO:0000259" key="6">
    <source>
        <dbReference type="Pfam" id="PF00535"/>
    </source>
</evidence>
<proteinExistence type="predicted"/>
<keyword evidence="8" id="KW-1185">Reference proteome</keyword>
<evidence type="ECO:0000313" key="7">
    <source>
        <dbReference type="EMBL" id="SFH90659.1"/>
    </source>
</evidence>
<dbReference type="SUPFAM" id="SSF53448">
    <property type="entry name" value="Nucleotide-diphospho-sugar transferases"/>
    <property type="match status" value="1"/>
</dbReference>
<dbReference type="Gene3D" id="3.90.550.10">
    <property type="entry name" value="Spore Coat Polysaccharide Biosynthesis Protein SpsA, Chain A"/>
    <property type="match status" value="1"/>
</dbReference>
<evidence type="ECO:0000256" key="4">
    <source>
        <dbReference type="ARBA" id="ARBA00022679"/>
    </source>
</evidence>
<keyword evidence="3" id="KW-0328">Glycosyltransferase</keyword>
<dbReference type="PANTHER" id="PTHR43646:SF2">
    <property type="entry name" value="GLYCOSYLTRANSFERASE 2-LIKE DOMAIN-CONTAINING PROTEIN"/>
    <property type="match status" value="1"/>
</dbReference>
<dbReference type="GO" id="GO:0005886">
    <property type="term" value="C:plasma membrane"/>
    <property type="evidence" value="ECO:0007669"/>
    <property type="project" value="UniProtKB-SubCell"/>
</dbReference>
<evidence type="ECO:0000256" key="2">
    <source>
        <dbReference type="ARBA" id="ARBA00022475"/>
    </source>
</evidence>
<dbReference type="GO" id="GO:0016757">
    <property type="term" value="F:glycosyltransferase activity"/>
    <property type="evidence" value="ECO:0007669"/>
    <property type="project" value="UniProtKB-KW"/>
</dbReference>
<name>A0A1I3DVR9_9RHOB</name>
<dbReference type="RefSeq" id="WP_092858846.1">
    <property type="nucleotide sequence ID" value="NZ_FOQH01000003.1"/>
</dbReference>
<dbReference type="STRING" id="1114924.SAMN05216258_10334"/>
<keyword evidence="2" id="KW-1003">Cell membrane</keyword>
<reference evidence="7 8" key="1">
    <citation type="submission" date="2016-10" db="EMBL/GenBank/DDBJ databases">
        <authorList>
            <person name="de Groot N.N."/>
        </authorList>
    </citation>
    <scope>NUCLEOTIDE SEQUENCE [LARGE SCALE GENOMIC DNA]</scope>
    <source>
        <strain evidence="7 8">CGMCC 1.11030</strain>
    </source>
</reference>
<feature type="domain" description="Glycosyltransferase 2-like" evidence="6">
    <location>
        <begin position="6"/>
        <end position="122"/>
    </location>
</feature>
<dbReference type="InterPro" id="IPR001173">
    <property type="entry name" value="Glyco_trans_2-like"/>
</dbReference>
<sequence>MAAPLSIVIPTLEAADELGPCLGALASALTEGLIREVILSDGGSRDAIAEVADAAGAELIVGPPGRGGQLARGAEAARGDWLLFLHADTVLSPGWSEAVRRHMERAPDRAGFFRLRFDEPGTPAALVAAWANFRARRLGLPYGDQGLLVRAAVYRRAGGYPDQPLMEDVSLARRLPLSPLAAEAATSARRYRAEGWLRRGWRNLTTLGLYFLGASPERLARRYAR</sequence>
<dbReference type="EMBL" id="FOQH01000003">
    <property type="protein sequence ID" value="SFH90659.1"/>
    <property type="molecule type" value="Genomic_DNA"/>
</dbReference>
<keyword evidence="4" id="KW-0808">Transferase</keyword>
<dbReference type="CDD" id="cd02522">
    <property type="entry name" value="GT_2_like_a"/>
    <property type="match status" value="1"/>
</dbReference>
<dbReference type="AlphaFoldDB" id="A0A1I3DVR9"/>
<dbReference type="NCBIfam" id="TIGR04283">
    <property type="entry name" value="glyco_like_mftF"/>
    <property type="match status" value="1"/>
</dbReference>
<evidence type="ECO:0000256" key="3">
    <source>
        <dbReference type="ARBA" id="ARBA00022676"/>
    </source>
</evidence>
<dbReference type="OrthoDB" id="5291101at2"/>
<accession>A0A1I3DVR9</accession>
<evidence type="ECO:0000313" key="8">
    <source>
        <dbReference type="Proteomes" id="UP000199377"/>
    </source>
</evidence>
<keyword evidence="5" id="KW-0472">Membrane</keyword>
<organism evidence="7 8">
    <name type="scientific">Albimonas pacifica</name>
    <dbReference type="NCBI Taxonomy" id="1114924"/>
    <lineage>
        <taxon>Bacteria</taxon>
        <taxon>Pseudomonadati</taxon>
        <taxon>Pseudomonadota</taxon>
        <taxon>Alphaproteobacteria</taxon>
        <taxon>Rhodobacterales</taxon>
        <taxon>Paracoccaceae</taxon>
        <taxon>Albimonas</taxon>
    </lineage>
</organism>
<evidence type="ECO:0000256" key="1">
    <source>
        <dbReference type="ARBA" id="ARBA00004236"/>
    </source>
</evidence>
<dbReference type="InterPro" id="IPR029044">
    <property type="entry name" value="Nucleotide-diphossugar_trans"/>
</dbReference>
<comment type="subcellular location">
    <subcellularLocation>
        <location evidence="1">Cell membrane</location>
    </subcellularLocation>
</comment>
<dbReference type="PANTHER" id="PTHR43646">
    <property type="entry name" value="GLYCOSYLTRANSFERASE"/>
    <property type="match status" value="1"/>
</dbReference>
<gene>
    <name evidence="7" type="ORF">SAMN05216258_10334</name>
</gene>